<comment type="caution">
    <text evidence="3">The sequence shown here is derived from an EMBL/GenBank/DDBJ whole genome shotgun (WGS) entry which is preliminary data.</text>
</comment>
<keyword evidence="4" id="KW-1185">Reference proteome</keyword>
<sequence>MDVVLKAKYEIELKAAKECLKQARDQKKTIEASEKRTEEAQKLAEDQTLKAETVLATVNNSLEDAVMEKETSLATAKQKLERVRVELADAEAKVVEVYQDAFVDMPEYLDLAQILMTMGGEQLVERIMETHPKWDISFLRQAPTKAPASEAVTGDNRDGVEGQTTPLVVKEGPQCVDP</sequence>
<dbReference type="Proteomes" id="UP001604336">
    <property type="component" value="Unassembled WGS sequence"/>
</dbReference>
<evidence type="ECO:0000256" key="1">
    <source>
        <dbReference type="SAM" id="Coils"/>
    </source>
</evidence>
<dbReference type="AlphaFoldDB" id="A0ABD1SAF0"/>
<proteinExistence type="predicted"/>
<reference evidence="4" key="1">
    <citation type="submission" date="2024-07" db="EMBL/GenBank/DDBJ databases">
        <title>Two chromosome-level genome assemblies of Korean endemic species Abeliophyllum distichum and Forsythia ovata (Oleaceae).</title>
        <authorList>
            <person name="Jang H."/>
        </authorList>
    </citation>
    <scope>NUCLEOTIDE SEQUENCE [LARGE SCALE GENOMIC DNA]</scope>
</reference>
<organism evidence="3 4">
    <name type="scientific">Abeliophyllum distichum</name>
    <dbReference type="NCBI Taxonomy" id="126358"/>
    <lineage>
        <taxon>Eukaryota</taxon>
        <taxon>Viridiplantae</taxon>
        <taxon>Streptophyta</taxon>
        <taxon>Embryophyta</taxon>
        <taxon>Tracheophyta</taxon>
        <taxon>Spermatophyta</taxon>
        <taxon>Magnoliopsida</taxon>
        <taxon>eudicotyledons</taxon>
        <taxon>Gunneridae</taxon>
        <taxon>Pentapetalae</taxon>
        <taxon>asterids</taxon>
        <taxon>lamiids</taxon>
        <taxon>Lamiales</taxon>
        <taxon>Oleaceae</taxon>
        <taxon>Forsythieae</taxon>
        <taxon>Abeliophyllum</taxon>
    </lineage>
</organism>
<accession>A0ABD1SAF0</accession>
<protein>
    <submittedName>
        <fullName evidence="3">Uncharacterized protein</fullName>
    </submittedName>
</protein>
<gene>
    <name evidence="3" type="ORF">Adt_22996</name>
</gene>
<evidence type="ECO:0000256" key="2">
    <source>
        <dbReference type="SAM" id="MobiDB-lite"/>
    </source>
</evidence>
<feature type="coiled-coil region" evidence="1">
    <location>
        <begin position="6"/>
        <end position="100"/>
    </location>
</feature>
<feature type="region of interest" description="Disordered" evidence="2">
    <location>
        <begin position="146"/>
        <end position="178"/>
    </location>
</feature>
<evidence type="ECO:0000313" key="3">
    <source>
        <dbReference type="EMBL" id="KAL2497446.1"/>
    </source>
</evidence>
<dbReference type="EMBL" id="JBFOLK010000007">
    <property type="protein sequence ID" value="KAL2497446.1"/>
    <property type="molecule type" value="Genomic_DNA"/>
</dbReference>
<name>A0ABD1SAF0_9LAMI</name>
<keyword evidence="1" id="KW-0175">Coiled coil</keyword>
<evidence type="ECO:0000313" key="4">
    <source>
        <dbReference type="Proteomes" id="UP001604336"/>
    </source>
</evidence>